<name>A0A9W7W281_9PEZI</name>
<feature type="domain" description="Glucose-methanol-choline oxidoreductase N-terminal" evidence="4">
    <location>
        <begin position="132"/>
        <end position="155"/>
    </location>
</feature>
<evidence type="ECO:0000256" key="3">
    <source>
        <dbReference type="SAM" id="MobiDB-lite"/>
    </source>
</evidence>
<reference evidence="6 7" key="1">
    <citation type="journal article" date="2018" name="IMA Fungus">
        <title>IMA Genome-F 10: Nine draft genome sequences of Claviceps purpurea s.lat., including C. arundinis, C. humidiphila, and C. cf. spartinae, pseudomolecules for the pitch canker pathogen Fusarium circinatum, draft genome of Davidsoniella eucalypti, Grosmannia galeiformis, Quambalaria eucalypti, and Teratosphaeria destructans.</title>
        <authorList>
            <person name="Wingfield B.D."/>
            <person name="Liu M."/>
            <person name="Nguyen H.D."/>
            <person name="Lane F.A."/>
            <person name="Morgan S.W."/>
            <person name="De Vos L."/>
            <person name="Wilken P.M."/>
            <person name="Duong T.A."/>
            <person name="Aylward J."/>
            <person name="Coetzee M.P."/>
            <person name="Dadej K."/>
            <person name="De Beer Z.W."/>
            <person name="Findlay W."/>
            <person name="Havenga M."/>
            <person name="Kolarik M."/>
            <person name="Menzies J.G."/>
            <person name="Naidoo K."/>
            <person name="Pochopski O."/>
            <person name="Shoukouhi P."/>
            <person name="Santana Q.C."/>
            <person name="Seifert K.A."/>
            <person name="Soal N."/>
            <person name="Steenkamp E.T."/>
            <person name="Tatham C.T."/>
            <person name="van der Nest M.A."/>
            <person name="Wingfield M.J."/>
        </authorList>
    </citation>
    <scope>NUCLEOTIDE SEQUENCE [LARGE SCALE GENOMIC DNA]</scope>
    <source>
        <strain evidence="6">CMW44962</strain>
    </source>
</reference>
<gene>
    <name evidence="6" type="ORF">Tdes44962_MAKER00313</name>
</gene>
<dbReference type="PROSITE" id="PS00623">
    <property type="entry name" value="GMC_OXRED_1"/>
    <property type="match status" value="1"/>
</dbReference>
<organism evidence="6 7">
    <name type="scientific">Teratosphaeria destructans</name>
    <dbReference type="NCBI Taxonomy" id="418781"/>
    <lineage>
        <taxon>Eukaryota</taxon>
        <taxon>Fungi</taxon>
        <taxon>Dikarya</taxon>
        <taxon>Ascomycota</taxon>
        <taxon>Pezizomycotina</taxon>
        <taxon>Dothideomycetes</taxon>
        <taxon>Dothideomycetidae</taxon>
        <taxon>Mycosphaerellales</taxon>
        <taxon>Teratosphaeriaceae</taxon>
        <taxon>Teratosphaeria</taxon>
    </lineage>
</organism>
<feature type="compositionally biased region" description="Low complexity" evidence="3">
    <location>
        <begin position="713"/>
        <end position="731"/>
    </location>
</feature>
<keyword evidence="2" id="KW-0274">FAD</keyword>
<dbReference type="Proteomes" id="UP001138500">
    <property type="component" value="Unassembled WGS sequence"/>
</dbReference>
<dbReference type="PROSITE" id="PS00624">
    <property type="entry name" value="GMC_OXRED_2"/>
    <property type="match status" value="1"/>
</dbReference>
<reference evidence="6 7" key="2">
    <citation type="journal article" date="2021" name="Curr. Genet.">
        <title>Genetic response to nitrogen starvation in the aggressive Eucalyptus foliar pathogen Teratosphaeria destructans.</title>
        <authorList>
            <person name="Havenga M."/>
            <person name="Wingfield B.D."/>
            <person name="Wingfield M.J."/>
            <person name="Dreyer L.L."/>
            <person name="Roets F."/>
            <person name="Aylward J."/>
        </authorList>
    </citation>
    <scope>NUCLEOTIDE SEQUENCE [LARGE SCALE GENOMIC DNA]</scope>
    <source>
        <strain evidence="6">CMW44962</strain>
    </source>
</reference>
<dbReference type="AlphaFoldDB" id="A0A9W7W281"/>
<dbReference type="InterPro" id="IPR007867">
    <property type="entry name" value="GMC_OxRtase_C"/>
</dbReference>
<keyword evidence="2" id="KW-0285">Flavoprotein</keyword>
<dbReference type="GO" id="GO:0016614">
    <property type="term" value="F:oxidoreductase activity, acting on CH-OH group of donors"/>
    <property type="evidence" value="ECO:0007669"/>
    <property type="project" value="InterPro"/>
</dbReference>
<dbReference type="Pfam" id="PF05199">
    <property type="entry name" value="GMC_oxred_C"/>
    <property type="match status" value="1"/>
</dbReference>
<evidence type="ECO:0000313" key="7">
    <source>
        <dbReference type="Proteomes" id="UP001138500"/>
    </source>
</evidence>
<evidence type="ECO:0000259" key="4">
    <source>
        <dbReference type="PROSITE" id="PS00623"/>
    </source>
</evidence>
<dbReference type="Pfam" id="PF00732">
    <property type="entry name" value="GMC_oxred_N"/>
    <property type="match status" value="2"/>
</dbReference>
<comment type="similarity">
    <text evidence="1 2">Belongs to the GMC oxidoreductase family.</text>
</comment>
<feature type="domain" description="Glucose-methanol-choline oxidoreductase N-terminal" evidence="5">
    <location>
        <begin position="397"/>
        <end position="411"/>
    </location>
</feature>
<sequence>MTFVSPEYPSSSSARHIKRQPAFTIMSRFALAAVLLFASIIHSLPLNSPLLSSYDYIVVGGGPAGLTVANRLSEDPDVNVLLLEAGPMADDSDPHVDIPGLIGQDIGSTYDWNLSVVAQQDLDGQTRDMPQGRGLGGGTLINGMLWSRGAAADYDAWDRLNGNGSGWGWYDLLPYFMKSETFTPVTNMEVAVQYSIEDDAGVHGTSGPVNVSYPHYFWNSSAMFFEALNELGVPTAYDPNSGQIAGASFLPLDLDPESEIRSTAVRAYYEPYAARSNLYVSTGQYVTQILFAGASSNGNATISSSQDNSVGEGPSPGVPGGIFGGTTTNSISDIVVEDKRSILGRLWAAAKRTIAPRQTTPSPTSTSLQAIGVEFASSAQNPRQNITATREVIVAAGAIHSPQLLMLSGIGPSSTLQAQQIPVHVDLPGVGQNLQDHGQVWCYYPFYNASYENPTMLNDNGTFEADAWIDYWANRTGPLTSGAIGGVAFPSLANVLEDTTSLTNAALSQTADQYLLSGTDASVVSGFRAQLPLMIEALGDPSRAGFEILNGNTGALTIGNMRPLSRGYVSISSSDPFQPPTIDPRYNSNPIDVQVFLAGIHYNDRLLSTSSLSQMDPEYRDTPPRGATDDELVTYISEKLQTEYHPSGTNAMLPLDLGGVVNTDLLVYGTTNVRVVDTSIIPLLPAAHLQAVAYAVAEKAADLIKAVNADDTAATTTTTPAATSPSDPSSPEDQLPSMPASTTFVTIVATETVYA</sequence>
<evidence type="ECO:0000313" key="6">
    <source>
        <dbReference type="EMBL" id="KAH9827587.1"/>
    </source>
</evidence>
<dbReference type="EMBL" id="RIBY02001867">
    <property type="protein sequence ID" value="KAH9827587.1"/>
    <property type="molecule type" value="Genomic_DNA"/>
</dbReference>
<dbReference type="SUPFAM" id="SSF51905">
    <property type="entry name" value="FAD/NAD(P)-binding domain"/>
    <property type="match status" value="1"/>
</dbReference>
<dbReference type="InterPro" id="IPR036188">
    <property type="entry name" value="FAD/NAD-bd_sf"/>
</dbReference>
<evidence type="ECO:0000256" key="2">
    <source>
        <dbReference type="RuleBase" id="RU003968"/>
    </source>
</evidence>
<accession>A0A9W7W281</accession>
<feature type="region of interest" description="Disordered" evidence="3">
    <location>
        <begin position="713"/>
        <end position="741"/>
    </location>
</feature>
<protein>
    <submittedName>
        <fullName evidence="6">GMC oxidoreductase</fullName>
    </submittedName>
</protein>
<dbReference type="GO" id="GO:0050660">
    <property type="term" value="F:flavin adenine dinucleotide binding"/>
    <property type="evidence" value="ECO:0007669"/>
    <property type="project" value="InterPro"/>
</dbReference>
<dbReference type="PANTHER" id="PTHR11552">
    <property type="entry name" value="GLUCOSE-METHANOL-CHOLINE GMC OXIDOREDUCTASE"/>
    <property type="match status" value="1"/>
</dbReference>
<dbReference type="InterPro" id="IPR012132">
    <property type="entry name" value="GMC_OxRdtase"/>
</dbReference>
<comment type="caution">
    <text evidence="6">The sequence shown here is derived from an EMBL/GenBank/DDBJ whole genome shotgun (WGS) entry which is preliminary data.</text>
</comment>
<dbReference type="GO" id="GO:0044550">
    <property type="term" value="P:secondary metabolite biosynthetic process"/>
    <property type="evidence" value="ECO:0007669"/>
    <property type="project" value="TreeGrafter"/>
</dbReference>
<dbReference type="PANTHER" id="PTHR11552:SF115">
    <property type="entry name" value="DEHYDROGENASE XPTC-RELATED"/>
    <property type="match status" value="1"/>
</dbReference>
<dbReference type="OrthoDB" id="269227at2759"/>
<keyword evidence="7" id="KW-1185">Reference proteome</keyword>
<dbReference type="SUPFAM" id="SSF54373">
    <property type="entry name" value="FAD-linked reductases, C-terminal domain"/>
    <property type="match status" value="1"/>
</dbReference>
<evidence type="ECO:0000259" key="5">
    <source>
        <dbReference type="PROSITE" id="PS00624"/>
    </source>
</evidence>
<proteinExistence type="inferred from homology"/>
<dbReference type="InterPro" id="IPR000172">
    <property type="entry name" value="GMC_OxRdtase_N"/>
</dbReference>
<dbReference type="Gene3D" id="3.50.50.60">
    <property type="entry name" value="FAD/NAD(P)-binding domain"/>
    <property type="match status" value="3"/>
</dbReference>
<evidence type="ECO:0000256" key="1">
    <source>
        <dbReference type="ARBA" id="ARBA00010790"/>
    </source>
</evidence>